<dbReference type="EMBL" id="SMBH01000028">
    <property type="protein sequence ID" value="TCU07827.1"/>
    <property type="molecule type" value="Genomic_DNA"/>
</dbReference>
<dbReference type="Gene3D" id="1.10.10.60">
    <property type="entry name" value="Homeodomain-like"/>
    <property type="match status" value="1"/>
</dbReference>
<dbReference type="PROSITE" id="PS01124">
    <property type="entry name" value="HTH_ARAC_FAMILY_2"/>
    <property type="match status" value="1"/>
</dbReference>
<evidence type="ECO:0000256" key="3">
    <source>
        <dbReference type="ARBA" id="ARBA00023163"/>
    </source>
</evidence>
<protein>
    <submittedName>
        <fullName evidence="5">AraC family transcriptional regulator</fullName>
    </submittedName>
</protein>
<accession>A0A4R3PS04</accession>
<sequence>MNIHYRNDDADLRFMLLERLRPMMAPSGTAGRYQHGNRLFSYCSIDRERLKAIELPNPLIGIILRGLKEVWLGDTVHVFEPGTVFVLPGGVRMDVVNIPGERSAYESLLLEVPSLPPGIAPLVGSPRCGSNGWQFSLPLNTDLIDALVHAATSIANDAMGEAVKTLRLTEVLMLMQPLAAARPLFRTSLSDEVAWLIRAAPAEAWTVERIADRLGLGASTLRRRLASEDRSFRKILCAERIKAGRNALASGASSLAAAEAAGYSSRSHFARRYRESYGTSPTGRRVG</sequence>
<feature type="domain" description="HTH araC/xylS-type" evidence="4">
    <location>
        <begin position="191"/>
        <end position="287"/>
    </location>
</feature>
<organism evidence="5 6">
    <name type="scientific">Rhizobium sullae</name>
    <name type="common">Rhizobium hedysari</name>
    <dbReference type="NCBI Taxonomy" id="50338"/>
    <lineage>
        <taxon>Bacteria</taxon>
        <taxon>Pseudomonadati</taxon>
        <taxon>Pseudomonadota</taxon>
        <taxon>Alphaproteobacteria</taxon>
        <taxon>Hyphomicrobiales</taxon>
        <taxon>Rhizobiaceae</taxon>
        <taxon>Rhizobium/Agrobacterium group</taxon>
        <taxon>Rhizobium</taxon>
    </lineage>
</organism>
<dbReference type="PANTHER" id="PTHR47894">
    <property type="entry name" value="HTH-TYPE TRANSCRIPTIONAL REGULATOR GADX"/>
    <property type="match status" value="1"/>
</dbReference>
<dbReference type="GO" id="GO:0003700">
    <property type="term" value="F:DNA-binding transcription factor activity"/>
    <property type="evidence" value="ECO:0007669"/>
    <property type="project" value="InterPro"/>
</dbReference>
<dbReference type="InterPro" id="IPR009057">
    <property type="entry name" value="Homeodomain-like_sf"/>
</dbReference>
<proteinExistence type="predicted"/>
<dbReference type="Pfam" id="PF12833">
    <property type="entry name" value="HTH_18"/>
    <property type="match status" value="1"/>
</dbReference>
<keyword evidence="1" id="KW-0805">Transcription regulation</keyword>
<dbReference type="SUPFAM" id="SSF46689">
    <property type="entry name" value="Homeodomain-like"/>
    <property type="match status" value="1"/>
</dbReference>
<dbReference type="InterPro" id="IPR037923">
    <property type="entry name" value="HTH-like"/>
</dbReference>
<dbReference type="SUPFAM" id="SSF51215">
    <property type="entry name" value="Regulatory protein AraC"/>
    <property type="match status" value="1"/>
</dbReference>
<name>A0A4R3PS04_RHISU</name>
<evidence type="ECO:0000313" key="6">
    <source>
        <dbReference type="Proteomes" id="UP000294576"/>
    </source>
</evidence>
<dbReference type="Proteomes" id="UP000294576">
    <property type="component" value="Unassembled WGS sequence"/>
</dbReference>
<evidence type="ECO:0000256" key="2">
    <source>
        <dbReference type="ARBA" id="ARBA00023125"/>
    </source>
</evidence>
<evidence type="ECO:0000256" key="1">
    <source>
        <dbReference type="ARBA" id="ARBA00023015"/>
    </source>
</evidence>
<reference evidence="5 6" key="1">
    <citation type="submission" date="2019-03" db="EMBL/GenBank/DDBJ databases">
        <title>Genomic Encyclopedia of Type Strains, Phase IV (KMG-V): Genome sequencing to study the core and pangenomes of soil and plant-associated prokaryotes.</title>
        <authorList>
            <person name="Whitman W."/>
        </authorList>
    </citation>
    <scope>NUCLEOTIDE SEQUENCE [LARGE SCALE GENOMIC DNA]</scope>
    <source>
        <strain evidence="5 6">Hc14</strain>
    </source>
</reference>
<comment type="caution">
    <text evidence="5">The sequence shown here is derived from an EMBL/GenBank/DDBJ whole genome shotgun (WGS) entry which is preliminary data.</text>
</comment>
<evidence type="ECO:0000259" key="4">
    <source>
        <dbReference type="PROSITE" id="PS01124"/>
    </source>
</evidence>
<gene>
    <name evidence="5" type="ORF">EV132_12854</name>
</gene>
<dbReference type="PANTHER" id="PTHR47894:SF4">
    <property type="entry name" value="HTH-TYPE TRANSCRIPTIONAL REGULATOR GADX"/>
    <property type="match status" value="1"/>
</dbReference>
<keyword evidence="3" id="KW-0804">Transcription</keyword>
<dbReference type="GO" id="GO:0000976">
    <property type="term" value="F:transcription cis-regulatory region binding"/>
    <property type="evidence" value="ECO:0007669"/>
    <property type="project" value="TreeGrafter"/>
</dbReference>
<dbReference type="GO" id="GO:0005829">
    <property type="term" value="C:cytosol"/>
    <property type="evidence" value="ECO:0007669"/>
    <property type="project" value="TreeGrafter"/>
</dbReference>
<dbReference type="AlphaFoldDB" id="A0A4R3PS04"/>
<evidence type="ECO:0000313" key="5">
    <source>
        <dbReference type="EMBL" id="TCU07827.1"/>
    </source>
</evidence>
<dbReference type="SMART" id="SM00342">
    <property type="entry name" value="HTH_ARAC"/>
    <property type="match status" value="1"/>
</dbReference>
<dbReference type="InterPro" id="IPR018060">
    <property type="entry name" value="HTH_AraC"/>
</dbReference>
<keyword evidence="2" id="KW-0238">DNA-binding</keyword>